<proteinExistence type="predicted"/>
<evidence type="ECO:0000256" key="1">
    <source>
        <dbReference type="SAM" id="Phobius"/>
    </source>
</evidence>
<feature type="transmembrane region" description="Helical" evidence="1">
    <location>
        <begin position="34"/>
        <end position="56"/>
    </location>
</feature>
<reference evidence="3" key="1">
    <citation type="submission" date="2017-11" db="EMBL/GenBank/DDBJ databases">
        <authorList>
            <person name="Lima N.C."/>
            <person name="Parody-Merino A.M."/>
            <person name="Battley P.F."/>
            <person name="Fidler A.E."/>
            <person name="Prosdocimi F."/>
        </authorList>
    </citation>
    <scope>NUCLEOTIDE SEQUENCE [LARGE SCALE GENOMIC DNA]</scope>
</reference>
<accession>A0A2I0TMC9</accession>
<gene>
    <name evidence="2" type="ORF">llap_14731</name>
</gene>
<reference evidence="3" key="2">
    <citation type="submission" date="2017-12" db="EMBL/GenBank/DDBJ databases">
        <title>Genome sequence of the Bar-tailed Godwit (Limosa lapponica baueri).</title>
        <authorList>
            <person name="Lima N.C.B."/>
            <person name="Parody-Merino A.M."/>
            <person name="Battley P.F."/>
            <person name="Fidler A.E."/>
            <person name="Prosdocimi F."/>
        </authorList>
    </citation>
    <scope>NUCLEOTIDE SEQUENCE [LARGE SCALE GENOMIC DNA]</scope>
</reference>
<dbReference type="AlphaFoldDB" id="A0A2I0TMC9"/>
<evidence type="ECO:0000313" key="2">
    <source>
        <dbReference type="EMBL" id="PKU34967.1"/>
    </source>
</evidence>
<keyword evidence="1" id="KW-0812">Transmembrane</keyword>
<organism evidence="2 3">
    <name type="scientific">Limosa lapponica baueri</name>
    <dbReference type="NCBI Taxonomy" id="1758121"/>
    <lineage>
        <taxon>Eukaryota</taxon>
        <taxon>Metazoa</taxon>
        <taxon>Chordata</taxon>
        <taxon>Craniata</taxon>
        <taxon>Vertebrata</taxon>
        <taxon>Euteleostomi</taxon>
        <taxon>Archelosauria</taxon>
        <taxon>Archosauria</taxon>
        <taxon>Dinosauria</taxon>
        <taxon>Saurischia</taxon>
        <taxon>Theropoda</taxon>
        <taxon>Coelurosauria</taxon>
        <taxon>Aves</taxon>
        <taxon>Neognathae</taxon>
        <taxon>Neoaves</taxon>
        <taxon>Charadriiformes</taxon>
        <taxon>Scolopacidae</taxon>
        <taxon>Limosa</taxon>
    </lineage>
</organism>
<dbReference type="Proteomes" id="UP000233556">
    <property type="component" value="Unassembled WGS sequence"/>
</dbReference>
<keyword evidence="1" id="KW-1133">Transmembrane helix</keyword>
<name>A0A2I0TMC9_LIMLA</name>
<keyword evidence="3" id="KW-1185">Reference proteome</keyword>
<evidence type="ECO:0000313" key="3">
    <source>
        <dbReference type="Proteomes" id="UP000233556"/>
    </source>
</evidence>
<protein>
    <submittedName>
        <fullName evidence="2">Uncharacterized protein</fullName>
    </submittedName>
</protein>
<dbReference type="EMBL" id="KZ508658">
    <property type="protein sequence ID" value="PKU34967.1"/>
    <property type="molecule type" value="Genomic_DNA"/>
</dbReference>
<keyword evidence="1" id="KW-0472">Membrane</keyword>
<sequence>MRQSGPDSLGWLLGRVSQPLGRYALLRSDGLKQVLVVLHLLLLLLLLGLLLLLLLLRQALLRGMQRCVRDRLRLLLDRSRLLLRCCSGCNRVPPFHHRRSLLGFAHVKTRQEIDNILHFLVSW</sequence>